<accession>A0AAQ0R1F6</accession>
<keyword evidence="3" id="KW-0732">Signal</keyword>
<feature type="transmembrane region" description="Helical" evidence="2">
    <location>
        <begin position="385"/>
        <end position="408"/>
    </location>
</feature>
<feature type="signal peptide" evidence="3">
    <location>
        <begin position="1"/>
        <end position="23"/>
    </location>
</feature>
<name>A0AAQ0R1F6_9LACT</name>
<comment type="caution">
    <text evidence="4">The sequence shown here is derived from an EMBL/GenBank/DDBJ whole genome shotgun (WGS) entry which is preliminary data.</text>
</comment>
<keyword evidence="2" id="KW-0812">Transmembrane</keyword>
<feature type="compositionally biased region" description="Basic and acidic residues" evidence="1">
    <location>
        <begin position="559"/>
        <end position="595"/>
    </location>
</feature>
<feature type="transmembrane region" description="Helical" evidence="2">
    <location>
        <begin position="324"/>
        <end position="348"/>
    </location>
</feature>
<feature type="compositionally biased region" description="Basic and acidic residues" evidence="1">
    <location>
        <begin position="628"/>
        <end position="641"/>
    </location>
</feature>
<feature type="transmembrane region" description="Helical" evidence="2">
    <location>
        <begin position="360"/>
        <end position="379"/>
    </location>
</feature>
<evidence type="ECO:0000313" key="5">
    <source>
        <dbReference type="Proteomes" id="UP000215635"/>
    </source>
</evidence>
<feature type="chain" id="PRO_5043285525" evidence="3">
    <location>
        <begin position="24"/>
        <end position="687"/>
    </location>
</feature>
<dbReference type="RefSeq" id="WP_095348348.1">
    <property type="nucleotide sequence ID" value="NZ_CP184687.1"/>
</dbReference>
<gene>
    <name evidence="4" type="ORF">B8W88_06310</name>
</gene>
<evidence type="ECO:0000256" key="1">
    <source>
        <dbReference type="SAM" id="MobiDB-lite"/>
    </source>
</evidence>
<organism evidence="4 5">
    <name type="scientific">Lactococcus lactis</name>
    <dbReference type="NCBI Taxonomy" id="1358"/>
    <lineage>
        <taxon>Bacteria</taxon>
        <taxon>Bacillati</taxon>
        <taxon>Bacillota</taxon>
        <taxon>Bacilli</taxon>
        <taxon>Lactobacillales</taxon>
        <taxon>Streptococcaceae</taxon>
        <taxon>Lactococcus</taxon>
    </lineage>
</organism>
<feature type="compositionally biased region" description="Basic and acidic residues" evidence="1">
    <location>
        <begin position="480"/>
        <end position="491"/>
    </location>
</feature>
<proteinExistence type="predicted"/>
<feature type="compositionally biased region" description="Polar residues" evidence="1">
    <location>
        <begin position="672"/>
        <end position="687"/>
    </location>
</feature>
<evidence type="ECO:0000313" key="4">
    <source>
        <dbReference type="EMBL" id="PAK89172.1"/>
    </source>
</evidence>
<dbReference type="EMBL" id="NCWV01000006">
    <property type="protein sequence ID" value="PAK89172.1"/>
    <property type="molecule type" value="Genomic_DNA"/>
</dbReference>
<sequence length="687" mass="76324">MKKRTVLALVALFFCFIPLSKIGADTVSSNPGIEIDLPDDDTLADLNASADDAQNAVDDITDASDDAIDKALGDDSTDYKLGADKTPLYVYTSYLDTDNKIKVTVNMAVQAVFYVAKQEYSFTKWIDDMFSKINVVKDYGKVVLASGKTVYESLLNPTNPSFWLIASFILFSLLRAFLKWHLGKTIMVIFGLLVLNSAFFNLGGKVIDTVQSKSADINTSVIEKIKIGGVSNGKPDLLQTMVITPFERLNFENEKQHGTKSENVEKLINTGGDAGKVADIRKAEKINHLRFNEIGDKFSVALGAVINNFVLGCGVLLFKLGALIAGVAFLIFLLVAPVVAFLVFLSMFEQAGKNLVVKTGVTLILSVILSYATTLFLSLNNFLDTIFGGAGANYLFMSIAKVIVYIILFKFRGFFFSILGNASSAITNNRAFNAMDTAFTRAKQRTLQPILQGGTAGLVAGKTYAKSLNHKVGTGAINRRRSENRFKKYGESMKNILDPNSDEKKRNKATKQKERFEKRFEKQNKKAEKKQQNTQSSETKKKRASDKVATYKDMNQAKPKTDAGKNLKDLKQKSEKKLERDKKLEQLRPATERMVKNTQPNYEKKHQSGQSRNQAIVKGVKANQEQKASAERMAQRFEKNKQRFTPNSNQSIKKPTANQTSKKPVGAEIPKSETSNINRPSQQKNEM</sequence>
<keyword evidence="2" id="KW-0472">Membrane</keyword>
<feature type="compositionally biased region" description="Basic and acidic residues" evidence="1">
    <location>
        <begin position="501"/>
        <end position="531"/>
    </location>
</feature>
<evidence type="ECO:0000256" key="3">
    <source>
        <dbReference type="SAM" id="SignalP"/>
    </source>
</evidence>
<feature type="transmembrane region" description="Helical" evidence="2">
    <location>
        <begin position="161"/>
        <end position="178"/>
    </location>
</feature>
<keyword evidence="2" id="KW-1133">Transmembrane helix</keyword>
<feature type="transmembrane region" description="Helical" evidence="2">
    <location>
        <begin position="298"/>
        <end position="318"/>
    </location>
</feature>
<feature type="region of interest" description="Disordered" evidence="1">
    <location>
        <begin position="475"/>
        <end position="687"/>
    </location>
</feature>
<evidence type="ECO:0000256" key="2">
    <source>
        <dbReference type="SAM" id="Phobius"/>
    </source>
</evidence>
<dbReference type="Proteomes" id="UP000215635">
    <property type="component" value="Unassembled WGS sequence"/>
</dbReference>
<feature type="compositionally biased region" description="Polar residues" evidence="1">
    <location>
        <begin position="643"/>
        <end position="662"/>
    </location>
</feature>
<dbReference type="AlphaFoldDB" id="A0AAQ0R1F6"/>
<protein>
    <submittedName>
        <fullName evidence="4">Uncharacterized protein</fullName>
    </submittedName>
</protein>
<reference evidence="4 5" key="1">
    <citation type="submission" date="2017-04" db="EMBL/GenBank/DDBJ databases">
        <title>Kefir bacterial isolates.</title>
        <authorList>
            <person name="Kim Y."/>
            <person name="Blasche S."/>
            <person name="Patil K.R."/>
        </authorList>
    </citation>
    <scope>NUCLEOTIDE SEQUENCE [LARGE SCALE GENOMIC DNA]</scope>
    <source>
        <strain evidence="4 5">OG2</strain>
    </source>
</reference>